<dbReference type="PROSITE" id="PS51186">
    <property type="entry name" value="GNAT"/>
    <property type="match status" value="1"/>
</dbReference>
<dbReference type="CDD" id="cd04301">
    <property type="entry name" value="NAT_SF"/>
    <property type="match status" value="1"/>
</dbReference>
<comment type="similarity">
    <text evidence="1 5">Belongs to the acetyltransferase family. RimI subfamily.</text>
</comment>
<keyword evidence="8" id="KW-1185">Reference proteome</keyword>
<dbReference type="GO" id="GO:0005737">
    <property type="term" value="C:cytoplasm"/>
    <property type="evidence" value="ECO:0007669"/>
    <property type="project" value="UniProtKB-SubCell"/>
</dbReference>
<dbReference type="SUPFAM" id="SSF55729">
    <property type="entry name" value="Acyl-CoA N-acyltransferases (Nat)"/>
    <property type="match status" value="1"/>
</dbReference>
<dbReference type="GO" id="GO:0008999">
    <property type="term" value="F:protein-N-terminal-alanine acetyltransferase activity"/>
    <property type="evidence" value="ECO:0007669"/>
    <property type="project" value="UniProtKB-EC"/>
</dbReference>
<dbReference type="EMBL" id="QKMR01000024">
    <property type="protein sequence ID" value="PYG85695.1"/>
    <property type="molecule type" value="Genomic_DNA"/>
</dbReference>
<reference evidence="7 8" key="1">
    <citation type="submission" date="2018-06" db="EMBL/GenBank/DDBJ databases">
        <title>Genomic Encyclopedia of Type Strains, Phase I: the one thousand microbial genomes (KMG-I) project.</title>
        <authorList>
            <person name="Kyrpides N."/>
        </authorList>
    </citation>
    <scope>NUCLEOTIDE SEQUENCE [LARGE SCALE GENOMIC DNA]</scope>
    <source>
        <strain evidence="7 8">DSM 19573</strain>
    </source>
</reference>
<evidence type="ECO:0000259" key="6">
    <source>
        <dbReference type="PROSITE" id="PS51186"/>
    </source>
</evidence>
<dbReference type="InterPro" id="IPR050680">
    <property type="entry name" value="YpeA/RimI_acetyltransf"/>
</dbReference>
<name>A0A318XGN4_9FIRM</name>
<sequence length="150" mass="17278">MIDNIEVREMKQEHLDGIMVIENLSFRIPWSRNSFLEELTTNELAVYFVAVSGGQVIGYGGMWKIFDEGHITNIAVHPEFRRCGAASRILDEIINVCNENKVGGLTLEVRKSNYAAQKLYEKYGFKAEGLRKRYYSDNGEDALIMWRHNN</sequence>
<evidence type="ECO:0000313" key="7">
    <source>
        <dbReference type="EMBL" id="PYG85695.1"/>
    </source>
</evidence>
<dbReference type="RefSeq" id="WP_110463221.1">
    <property type="nucleotide sequence ID" value="NZ_QKMR01000024.1"/>
</dbReference>
<dbReference type="Gene3D" id="3.40.630.30">
    <property type="match status" value="1"/>
</dbReference>
<gene>
    <name evidence="7" type="ORF">LY28_03255</name>
</gene>
<feature type="domain" description="N-acetyltransferase" evidence="6">
    <location>
        <begin position="5"/>
        <end position="150"/>
    </location>
</feature>
<evidence type="ECO:0000256" key="2">
    <source>
        <dbReference type="ARBA" id="ARBA00022490"/>
    </source>
</evidence>
<comment type="subcellular location">
    <subcellularLocation>
        <location evidence="5">Cytoplasm</location>
    </subcellularLocation>
</comment>
<dbReference type="InterPro" id="IPR000182">
    <property type="entry name" value="GNAT_dom"/>
</dbReference>
<dbReference type="AlphaFoldDB" id="A0A318XGN4"/>
<protein>
    <recommendedName>
        <fullName evidence="5">[Ribosomal protein bS18]-alanine N-acetyltransferase</fullName>
        <ecNumber evidence="5">2.3.1.266</ecNumber>
    </recommendedName>
</protein>
<dbReference type="OrthoDB" id="9794566at2"/>
<dbReference type="InterPro" id="IPR006464">
    <property type="entry name" value="AcTrfase_RimI/Ard1"/>
</dbReference>
<evidence type="ECO:0000313" key="8">
    <source>
        <dbReference type="Proteomes" id="UP000248132"/>
    </source>
</evidence>
<evidence type="ECO:0000256" key="1">
    <source>
        <dbReference type="ARBA" id="ARBA00005395"/>
    </source>
</evidence>
<dbReference type="PANTHER" id="PTHR43420">
    <property type="entry name" value="ACETYLTRANSFERASE"/>
    <property type="match status" value="1"/>
</dbReference>
<evidence type="ECO:0000256" key="5">
    <source>
        <dbReference type="RuleBase" id="RU363094"/>
    </source>
</evidence>
<proteinExistence type="inferred from homology"/>
<dbReference type="InterPro" id="IPR016181">
    <property type="entry name" value="Acyl_CoA_acyltransferase"/>
</dbReference>
<dbReference type="PANTHER" id="PTHR43420:SF44">
    <property type="entry name" value="ACETYLTRANSFERASE YPEA"/>
    <property type="match status" value="1"/>
</dbReference>
<comment type="catalytic activity">
    <reaction evidence="5">
        <text>N-terminal L-alanyl-[ribosomal protein bS18] + acetyl-CoA = N-terminal N(alpha)-acetyl-L-alanyl-[ribosomal protein bS18] + CoA + H(+)</text>
        <dbReference type="Rhea" id="RHEA:43756"/>
        <dbReference type="Rhea" id="RHEA-COMP:10676"/>
        <dbReference type="Rhea" id="RHEA-COMP:10677"/>
        <dbReference type="ChEBI" id="CHEBI:15378"/>
        <dbReference type="ChEBI" id="CHEBI:57287"/>
        <dbReference type="ChEBI" id="CHEBI:57288"/>
        <dbReference type="ChEBI" id="CHEBI:64718"/>
        <dbReference type="ChEBI" id="CHEBI:83683"/>
        <dbReference type="EC" id="2.3.1.266"/>
    </reaction>
</comment>
<keyword evidence="3 7" id="KW-0808">Transferase</keyword>
<keyword evidence="4" id="KW-0012">Acyltransferase</keyword>
<keyword evidence="2 5" id="KW-0963">Cytoplasm</keyword>
<comment type="caution">
    <text evidence="7">The sequence shown here is derived from an EMBL/GenBank/DDBJ whole genome shotgun (WGS) entry which is preliminary data.</text>
</comment>
<dbReference type="Proteomes" id="UP000248132">
    <property type="component" value="Unassembled WGS sequence"/>
</dbReference>
<evidence type="ECO:0000256" key="3">
    <source>
        <dbReference type="ARBA" id="ARBA00022679"/>
    </source>
</evidence>
<comment type="function">
    <text evidence="5">Acetylates the N-terminal alanine of ribosomal protein bS18.</text>
</comment>
<dbReference type="EC" id="2.3.1.266" evidence="5"/>
<evidence type="ECO:0000256" key="4">
    <source>
        <dbReference type="ARBA" id="ARBA00023315"/>
    </source>
</evidence>
<dbReference type="NCBIfam" id="TIGR01575">
    <property type="entry name" value="rimI"/>
    <property type="match status" value="1"/>
</dbReference>
<accession>A0A318XGN4</accession>
<organism evidence="7 8">
    <name type="scientific">Ruminiclostridium sufflavum DSM 19573</name>
    <dbReference type="NCBI Taxonomy" id="1121337"/>
    <lineage>
        <taxon>Bacteria</taxon>
        <taxon>Bacillati</taxon>
        <taxon>Bacillota</taxon>
        <taxon>Clostridia</taxon>
        <taxon>Eubacteriales</taxon>
        <taxon>Oscillospiraceae</taxon>
        <taxon>Ruminiclostridium</taxon>
    </lineage>
</organism>
<dbReference type="Pfam" id="PF00583">
    <property type="entry name" value="Acetyltransf_1"/>
    <property type="match status" value="1"/>
</dbReference>